<evidence type="ECO:0000313" key="2">
    <source>
        <dbReference type="Proteomes" id="UP000018733"/>
    </source>
</evidence>
<evidence type="ECO:0000313" key="1">
    <source>
        <dbReference type="EMBL" id="ETF02423.1"/>
    </source>
</evidence>
<dbReference type="STRING" id="1424334.W822_15590"/>
<dbReference type="eggNOG" id="ENOG502ZK9X">
    <property type="taxonomic scope" value="Bacteria"/>
</dbReference>
<dbReference type="AlphaFoldDB" id="V8QSV3"/>
<name>V8QSV3_9BURK</name>
<sequence>MSLEFDKGPSMSSAFMAGMDVQKSLAGSKAAAKRLLNDPKQEEKKFIYECWKEWKKNSINYKSKAAFARDMIEKCEYLTSTKKIEDWCREWEKETTTQPAQ</sequence>
<dbReference type="EMBL" id="AYXT01000010">
    <property type="protein sequence ID" value="ETF02423.1"/>
    <property type="molecule type" value="Genomic_DNA"/>
</dbReference>
<proteinExistence type="predicted"/>
<gene>
    <name evidence="1" type="ORF">W822_15590</name>
</gene>
<dbReference type="PATRIC" id="fig|1424334.3.peg.3129"/>
<comment type="caution">
    <text evidence="1">The sequence shown here is derived from an EMBL/GenBank/DDBJ whole genome shotgun (WGS) entry which is preliminary data.</text>
</comment>
<keyword evidence="2" id="KW-1185">Reference proteome</keyword>
<dbReference type="Proteomes" id="UP000018733">
    <property type="component" value="Unassembled WGS sequence"/>
</dbReference>
<dbReference type="HOGENOM" id="CLU_2285425_0_0_4"/>
<organism evidence="1 2">
    <name type="scientific">Advenella kashmirensis W13003</name>
    <dbReference type="NCBI Taxonomy" id="1424334"/>
    <lineage>
        <taxon>Bacteria</taxon>
        <taxon>Pseudomonadati</taxon>
        <taxon>Pseudomonadota</taxon>
        <taxon>Betaproteobacteria</taxon>
        <taxon>Burkholderiales</taxon>
        <taxon>Alcaligenaceae</taxon>
    </lineage>
</organism>
<protein>
    <submittedName>
        <fullName evidence="1">Uncharacterized protein</fullName>
    </submittedName>
</protein>
<accession>V8QSV3</accession>
<reference evidence="1 2" key="1">
    <citation type="journal article" date="2014" name="Genome Announc.">
        <title>Draft Genome Sequence of Advenella kashmirensis Strain W13003, a Polycyclic Aromatic Hydrocarbon-Degrading Bacterium.</title>
        <authorList>
            <person name="Wang X."/>
            <person name="Jin D."/>
            <person name="Zhou L."/>
            <person name="Wu L."/>
            <person name="An W."/>
            <person name="Zhao L."/>
        </authorList>
    </citation>
    <scope>NUCLEOTIDE SEQUENCE [LARGE SCALE GENOMIC DNA]</scope>
    <source>
        <strain evidence="1 2">W13003</strain>
    </source>
</reference>